<keyword evidence="1" id="KW-0472">Membrane</keyword>
<dbReference type="OrthoDB" id="3235827at2"/>
<dbReference type="EMBL" id="JGZT01000001">
    <property type="protein sequence ID" value="KFJ04888.1"/>
    <property type="molecule type" value="Genomic_DNA"/>
</dbReference>
<comment type="caution">
    <text evidence="2">The sequence shown here is derived from an EMBL/GenBank/DDBJ whole genome shotgun (WGS) entry which is preliminary data.</text>
</comment>
<proteinExistence type="predicted"/>
<feature type="transmembrane region" description="Helical" evidence="1">
    <location>
        <begin position="73"/>
        <end position="92"/>
    </location>
</feature>
<name>A0A087EAT7_9BIFI</name>
<evidence type="ECO:0000256" key="1">
    <source>
        <dbReference type="SAM" id="Phobius"/>
    </source>
</evidence>
<evidence type="ECO:0000313" key="3">
    <source>
        <dbReference type="Proteomes" id="UP000029003"/>
    </source>
</evidence>
<feature type="transmembrane region" description="Helical" evidence="1">
    <location>
        <begin position="104"/>
        <end position="136"/>
    </location>
</feature>
<keyword evidence="1" id="KW-1133">Transmembrane helix</keyword>
<protein>
    <submittedName>
        <fullName evidence="2">Uncharacterized protein</fullName>
    </submittedName>
</protein>
<dbReference type="RefSeq" id="WP_029577009.1">
    <property type="nucleotide sequence ID" value="NZ_JGZT01000001.1"/>
</dbReference>
<gene>
    <name evidence="2" type="ORF">THER5_1695</name>
</gene>
<organism evidence="2 3">
    <name type="scientific">Bifidobacterium thermacidophilum subsp. thermacidophilum</name>
    <dbReference type="NCBI Taxonomy" id="79262"/>
    <lineage>
        <taxon>Bacteria</taxon>
        <taxon>Bacillati</taxon>
        <taxon>Actinomycetota</taxon>
        <taxon>Actinomycetes</taxon>
        <taxon>Bifidobacteriales</taxon>
        <taxon>Bifidobacteriaceae</taxon>
        <taxon>Bifidobacterium</taxon>
    </lineage>
</organism>
<evidence type="ECO:0000313" key="2">
    <source>
        <dbReference type="EMBL" id="KFJ04888.1"/>
    </source>
</evidence>
<sequence>MNPQGNTMQPPAPLARKAERVLMTIAAAYNVIMASITLFMFTSWFKGQAYDLLEHNGLLKTDYSAVDNASTVVGIYALLVLIIGIVSFIMSMRCLAPGTTSRWVIIWLAIVVVFSLGTMDLIGLALYSITLVIYLARNKAIAAQQDAIRTWARTHQG</sequence>
<accession>A0A087EAT7</accession>
<dbReference type="Proteomes" id="UP000029003">
    <property type="component" value="Unassembled WGS sequence"/>
</dbReference>
<reference evidence="2 3" key="1">
    <citation type="submission" date="2014-03" db="EMBL/GenBank/DDBJ databases">
        <title>Genomics of Bifidobacteria.</title>
        <authorList>
            <person name="Ventura M."/>
            <person name="Milani C."/>
            <person name="Lugli G.A."/>
        </authorList>
    </citation>
    <scope>NUCLEOTIDE SEQUENCE [LARGE SCALE GENOMIC DNA]</scope>
    <source>
        <strain evidence="2 3">LMG 21395</strain>
    </source>
</reference>
<dbReference type="AlphaFoldDB" id="A0A087EAT7"/>
<keyword evidence="1" id="KW-0812">Transmembrane</keyword>
<feature type="transmembrane region" description="Helical" evidence="1">
    <location>
        <begin position="21"/>
        <end position="45"/>
    </location>
</feature>